<proteinExistence type="predicted"/>
<feature type="region of interest" description="Disordered" evidence="1">
    <location>
        <begin position="198"/>
        <end position="251"/>
    </location>
</feature>
<organism evidence="2 3">
    <name type="scientific">Dendrobium nobile</name>
    <name type="common">Orchid</name>
    <dbReference type="NCBI Taxonomy" id="94219"/>
    <lineage>
        <taxon>Eukaryota</taxon>
        <taxon>Viridiplantae</taxon>
        <taxon>Streptophyta</taxon>
        <taxon>Embryophyta</taxon>
        <taxon>Tracheophyta</taxon>
        <taxon>Spermatophyta</taxon>
        <taxon>Magnoliopsida</taxon>
        <taxon>Liliopsida</taxon>
        <taxon>Asparagales</taxon>
        <taxon>Orchidaceae</taxon>
        <taxon>Epidendroideae</taxon>
        <taxon>Malaxideae</taxon>
        <taxon>Dendrobiinae</taxon>
        <taxon>Dendrobium</taxon>
    </lineage>
</organism>
<evidence type="ECO:0000313" key="3">
    <source>
        <dbReference type="Proteomes" id="UP000829196"/>
    </source>
</evidence>
<dbReference type="OrthoDB" id="1896065at2759"/>
<feature type="compositionally biased region" description="Pro residues" evidence="1">
    <location>
        <begin position="96"/>
        <end position="107"/>
    </location>
</feature>
<keyword evidence="3" id="KW-1185">Reference proteome</keyword>
<dbReference type="AlphaFoldDB" id="A0A8T3BEZ1"/>
<dbReference type="PANTHER" id="PTHR31343:SF8">
    <property type="entry name" value="OS07G0246600 PROTEIN"/>
    <property type="match status" value="1"/>
</dbReference>
<feature type="region of interest" description="Disordered" evidence="1">
    <location>
        <begin position="24"/>
        <end position="111"/>
    </location>
</feature>
<gene>
    <name evidence="2" type="ORF">KFK09_012246</name>
</gene>
<evidence type="ECO:0000313" key="2">
    <source>
        <dbReference type="EMBL" id="KAI0511616.1"/>
    </source>
</evidence>
<reference evidence="2" key="1">
    <citation type="journal article" date="2022" name="Front. Genet.">
        <title>Chromosome-Scale Assembly of the Dendrobium nobile Genome Provides Insights Into the Molecular Mechanism of the Biosynthesis of the Medicinal Active Ingredient of Dendrobium.</title>
        <authorList>
            <person name="Xu Q."/>
            <person name="Niu S.-C."/>
            <person name="Li K.-L."/>
            <person name="Zheng P.-J."/>
            <person name="Zhang X.-J."/>
            <person name="Jia Y."/>
            <person name="Liu Y."/>
            <person name="Niu Y.-X."/>
            <person name="Yu L.-H."/>
            <person name="Chen D.-F."/>
            <person name="Zhang G.-Q."/>
        </authorList>
    </citation>
    <scope>NUCLEOTIDE SEQUENCE</scope>
    <source>
        <tissue evidence="2">Leaf</tissue>
    </source>
</reference>
<dbReference type="EMBL" id="JAGYWB010000009">
    <property type="protein sequence ID" value="KAI0511616.1"/>
    <property type="molecule type" value="Genomic_DNA"/>
</dbReference>
<dbReference type="PANTHER" id="PTHR31343">
    <property type="entry name" value="T15D22.8"/>
    <property type="match status" value="1"/>
</dbReference>
<dbReference type="InterPro" id="IPR008507">
    <property type="entry name" value="DUF789"/>
</dbReference>
<dbReference type="Pfam" id="PF05623">
    <property type="entry name" value="DUF789"/>
    <property type="match status" value="1"/>
</dbReference>
<protein>
    <submittedName>
        <fullName evidence="2">Uncharacterized protein</fullName>
    </submittedName>
</protein>
<sequence length="427" mass="47875">MVMSGGTSSGRGLGVDRFYCPPAVRRQLEQQRQQQQQQEATLQRPVKAKPKPARPHFMAAAAIDRPVVENGAESDDSSKPSLSSSSSSSSASHSPSPSPPPPPPRSMPPVANLDRFLEYTTPMVPPQHLHVKGRGWRTFDGVELRPYFSLGDLWESFKEWSAYGAGVPLVLNSGDCVVQYYVPYLSAIQLYTDASRTTLRSRQPGEESDARMYQGTSSDVSSESEAERAVRKRRDSSTTTSHKDQNGLVGEENGVCQQTMLPVFEYLEHNPPYGREPLADKISLLANKFPQLKTYRSYDLLPTSWFSVAWYPIYRIPTGPTLRDLDACFLSFHTLSTPLKNSCNGHSELNDSCRVREANDFTQISAKLSLPVLGLASYKLKGSIWTNRSLYEQQRASSLLQDAENWLQLRKVDHPDFRFFLSHYNTS</sequence>
<feature type="compositionally biased region" description="Polar residues" evidence="1">
    <location>
        <begin position="214"/>
        <end position="223"/>
    </location>
</feature>
<feature type="compositionally biased region" description="Low complexity" evidence="1">
    <location>
        <begin position="79"/>
        <end position="95"/>
    </location>
</feature>
<dbReference type="Proteomes" id="UP000829196">
    <property type="component" value="Unassembled WGS sequence"/>
</dbReference>
<name>A0A8T3BEZ1_DENNO</name>
<evidence type="ECO:0000256" key="1">
    <source>
        <dbReference type="SAM" id="MobiDB-lite"/>
    </source>
</evidence>
<comment type="caution">
    <text evidence="2">The sequence shown here is derived from an EMBL/GenBank/DDBJ whole genome shotgun (WGS) entry which is preliminary data.</text>
</comment>
<feature type="compositionally biased region" description="Low complexity" evidence="1">
    <location>
        <begin position="30"/>
        <end position="45"/>
    </location>
</feature>
<accession>A0A8T3BEZ1</accession>